<proteinExistence type="predicted"/>
<evidence type="ECO:0000313" key="2">
    <source>
        <dbReference type="EMBL" id="MDQ0909821.1"/>
    </source>
</evidence>
<evidence type="ECO:0000313" key="3">
    <source>
        <dbReference type="Proteomes" id="UP001234216"/>
    </source>
</evidence>
<feature type="compositionally biased region" description="Basic and acidic residues" evidence="1">
    <location>
        <begin position="53"/>
        <end position="62"/>
    </location>
</feature>
<dbReference type="AlphaFoldDB" id="A0AAW8FKW6"/>
<reference evidence="2" key="1">
    <citation type="submission" date="2023-07" db="EMBL/GenBank/DDBJ databases">
        <title>Comparative genomics of wheat-associated soil bacteria to identify genetic determinants of phenazine resistance.</title>
        <authorList>
            <person name="Mouncey N."/>
        </authorList>
    </citation>
    <scope>NUCLEOTIDE SEQUENCE</scope>
    <source>
        <strain evidence="2">V4I22</strain>
    </source>
</reference>
<accession>A0AAW8FKW6</accession>
<feature type="region of interest" description="Disordered" evidence="1">
    <location>
        <begin position="1"/>
        <end position="34"/>
    </location>
</feature>
<organism evidence="2 3">
    <name type="scientific">Streptomyces canus</name>
    <dbReference type="NCBI Taxonomy" id="58343"/>
    <lineage>
        <taxon>Bacteria</taxon>
        <taxon>Bacillati</taxon>
        <taxon>Actinomycetota</taxon>
        <taxon>Actinomycetes</taxon>
        <taxon>Kitasatosporales</taxon>
        <taxon>Streptomycetaceae</taxon>
        <taxon>Streptomyces</taxon>
        <taxon>Streptomyces aurantiacus group</taxon>
    </lineage>
</organism>
<comment type="caution">
    <text evidence="2">The sequence shown here is derived from an EMBL/GenBank/DDBJ whole genome shotgun (WGS) entry which is preliminary data.</text>
</comment>
<dbReference type="EMBL" id="JAUSZV010000005">
    <property type="protein sequence ID" value="MDQ0909821.1"/>
    <property type="molecule type" value="Genomic_DNA"/>
</dbReference>
<sequence length="62" mass="6429">MSATEKQDGTVKPLDNHATGTEDDVKPLDNHATGAEKVVTLAAGTTDGTVKPLDNHATDEKA</sequence>
<protein>
    <recommendedName>
        <fullName evidence="4">Sigma-like protein</fullName>
    </recommendedName>
</protein>
<evidence type="ECO:0008006" key="4">
    <source>
        <dbReference type="Google" id="ProtNLM"/>
    </source>
</evidence>
<dbReference type="Proteomes" id="UP001234216">
    <property type="component" value="Unassembled WGS sequence"/>
</dbReference>
<dbReference type="RefSeq" id="WP_306979924.1">
    <property type="nucleotide sequence ID" value="NZ_JAUSZV010000005.1"/>
</dbReference>
<name>A0AAW8FKW6_9ACTN</name>
<gene>
    <name evidence="2" type="ORF">QFZ22_005806</name>
</gene>
<feature type="region of interest" description="Disordered" evidence="1">
    <location>
        <begin position="43"/>
        <end position="62"/>
    </location>
</feature>
<evidence type="ECO:0000256" key="1">
    <source>
        <dbReference type="SAM" id="MobiDB-lite"/>
    </source>
</evidence>